<organism evidence="1 2">
    <name type="scientific">Streptococcus suis</name>
    <dbReference type="NCBI Taxonomy" id="1307"/>
    <lineage>
        <taxon>Bacteria</taxon>
        <taxon>Bacillati</taxon>
        <taxon>Bacillota</taxon>
        <taxon>Bacilli</taxon>
        <taxon>Lactobacillales</taxon>
        <taxon>Streptococcaceae</taxon>
        <taxon>Streptococcus</taxon>
    </lineage>
</organism>
<dbReference type="InterPro" id="IPR012865">
    <property type="entry name" value="DUF1642"/>
</dbReference>
<reference evidence="1 2" key="2">
    <citation type="submission" date="2018-12" db="EMBL/GenBank/DDBJ databases">
        <title>Whole-genome sequences of fifteen clinical Streptococcus suis strains isolated from pigs between 2006 and 2018.</title>
        <authorList>
            <person name="Stevens M.J.A."/>
            <person name="Cernela N."/>
            <person name="Spoerry Serrano N."/>
            <person name="Schmitt S."/>
            <person name="Schrenzel J."/>
            <person name="Stephan R."/>
        </authorList>
    </citation>
    <scope>NUCLEOTIDE SEQUENCE [LARGE SCALE GENOMIC DNA]</scope>
    <source>
        <strain evidence="1 2">SS1014</strain>
    </source>
</reference>
<name>A0A3R8R545_STRSU</name>
<sequence>MIGWTLIPFSRSKQMNKQEAIEIIEQSKIKIANRERVIFKAGEIIGGCVQVDYVPLEVVVNTIDQIHEPQKVVVPKFVAEWIEGCKHSGWHLQKVLSNLDDDEKVGDWAYDKNDDLIPEKVDMIARAWLDGYEIEQEKLYTVELPNPNNIGTEVHILMMNGFKQVVIKKELGNDWKKKKGFQLTEEEIKKDFEWAWQFREEVD</sequence>
<dbReference type="EMBL" id="RSDG01000155">
    <property type="protein sequence ID" value="RRR40186.1"/>
    <property type="molecule type" value="Genomic_DNA"/>
</dbReference>
<gene>
    <name evidence="1" type="ORF">EJA00_11920</name>
</gene>
<dbReference type="Pfam" id="PF07852">
    <property type="entry name" value="DUF1642"/>
    <property type="match status" value="1"/>
</dbReference>
<dbReference type="Proteomes" id="UP000273973">
    <property type="component" value="Unassembled WGS sequence"/>
</dbReference>
<proteinExistence type="predicted"/>
<accession>A0A3R8R545</accession>
<protein>
    <submittedName>
        <fullName evidence="1">DUF1642 domain-containing protein</fullName>
    </submittedName>
</protein>
<reference evidence="1 2" key="1">
    <citation type="submission" date="2018-11" db="EMBL/GenBank/DDBJ databases">
        <authorList>
            <person name="Stevens M.J."/>
            <person name="Cernela N."/>
            <person name="Spoerry Serrano N."/>
            <person name="Schmitt S."/>
            <person name="Schrenzel J."/>
            <person name="Stephan R."/>
        </authorList>
    </citation>
    <scope>NUCLEOTIDE SEQUENCE [LARGE SCALE GENOMIC DNA]</scope>
    <source>
        <strain evidence="1 2">SS1014</strain>
    </source>
</reference>
<evidence type="ECO:0000313" key="1">
    <source>
        <dbReference type="EMBL" id="RRR40186.1"/>
    </source>
</evidence>
<comment type="caution">
    <text evidence="1">The sequence shown here is derived from an EMBL/GenBank/DDBJ whole genome shotgun (WGS) entry which is preliminary data.</text>
</comment>
<evidence type="ECO:0000313" key="2">
    <source>
        <dbReference type="Proteomes" id="UP000273973"/>
    </source>
</evidence>
<dbReference type="AlphaFoldDB" id="A0A3R8R545"/>